<accession>A0A2P6QK44</accession>
<organism evidence="2 3">
    <name type="scientific">Rosa chinensis</name>
    <name type="common">China rose</name>
    <dbReference type="NCBI Taxonomy" id="74649"/>
    <lineage>
        <taxon>Eukaryota</taxon>
        <taxon>Viridiplantae</taxon>
        <taxon>Streptophyta</taxon>
        <taxon>Embryophyta</taxon>
        <taxon>Tracheophyta</taxon>
        <taxon>Spermatophyta</taxon>
        <taxon>Magnoliopsida</taxon>
        <taxon>eudicotyledons</taxon>
        <taxon>Gunneridae</taxon>
        <taxon>Pentapetalae</taxon>
        <taxon>rosids</taxon>
        <taxon>fabids</taxon>
        <taxon>Rosales</taxon>
        <taxon>Rosaceae</taxon>
        <taxon>Rosoideae</taxon>
        <taxon>Rosoideae incertae sedis</taxon>
        <taxon>Rosa</taxon>
    </lineage>
</organism>
<evidence type="ECO:0000256" key="1">
    <source>
        <dbReference type="SAM" id="MobiDB-lite"/>
    </source>
</evidence>
<dbReference type="AlphaFoldDB" id="A0A2P6QK44"/>
<proteinExistence type="predicted"/>
<name>A0A2P6QK44_ROSCH</name>
<sequence length="81" mass="8938">MLPFPAICSESSTAPKCHANLLPAANTTYTERTQIDFKCKSKQPSDQITYLNPLHSSFPTKSLAGFHNSNPISQPREMRGS</sequence>
<protein>
    <submittedName>
        <fullName evidence="2">Uncharacterized protein</fullName>
    </submittedName>
</protein>
<evidence type="ECO:0000313" key="2">
    <source>
        <dbReference type="EMBL" id="PRQ34549.1"/>
    </source>
</evidence>
<comment type="caution">
    <text evidence="2">The sequence shown here is derived from an EMBL/GenBank/DDBJ whole genome shotgun (WGS) entry which is preliminary data.</text>
</comment>
<dbReference type="Proteomes" id="UP000238479">
    <property type="component" value="Chromosome 5"/>
</dbReference>
<reference evidence="2 3" key="1">
    <citation type="journal article" date="2018" name="Nat. Genet.">
        <title>The Rosa genome provides new insights in the design of modern roses.</title>
        <authorList>
            <person name="Bendahmane M."/>
        </authorList>
    </citation>
    <scope>NUCLEOTIDE SEQUENCE [LARGE SCALE GENOMIC DNA]</scope>
    <source>
        <strain evidence="3">cv. Old Blush</strain>
    </source>
</reference>
<gene>
    <name evidence="2" type="ORF">RchiOBHm_Chr5g0070231</name>
</gene>
<evidence type="ECO:0000313" key="3">
    <source>
        <dbReference type="Proteomes" id="UP000238479"/>
    </source>
</evidence>
<keyword evidence="3" id="KW-1185">Reference proteome</keyword>
<dbReference type="EMBL" id="PDCK01000043">
    <property type="protein sequence ID" value="PRQ34549.1"/>
    <property type="molecule type" value="Genomic_DNA"/>
</dbReference>
<dbReference type="Gramene" id="PRQ34549">
    <property type="protein sequence ID" value="PRQ34549"/>
    <property type="gene ID" value="RchiOBHm_Chr5g0070231"/>
</dbReference>
<feature type="region of interest" description="Disordered" evidence="1">
    <location>
        <begin position="61"/>
        <end position="81"/>
    </location>
</feature>